<keyword evidence="3" id="KW-1185">Reference proteome</keyword>
<organism evidence="2 3">
    <name type="scientific">Aureicoccus marinus</name>
    <dbReference type="NCBI Taxonomy" id="754435"/>
    <lineage>
        <taxon>Bacteria</taxon>
        <taxon>Pseudomonadati</taxon>
        <taxon>Bacteroidota</taxon>
        <taxon>Flavobacteriia</taxon>
        <taxon>Flavobacteriales</taxon>
        <taxon>Flavobacteriaceae</taxon>
        <taxon>Aureicoccus</taxon>
    </lineage>
</organism>
<dbReference type="AlphaFoldDB" id="A0A2S7T9R3"/>
<keyword evidence="1" id="KW-1133">Transmembrane helix</keyword>
<feature type="transmembrane region" description="Helical" evidence="1">
    <location>
        <begin position="105"/>
        <end position="122"/>
    </location>
</feature>
<feature type="transmembrane region" description="Helical" evidence="1">
    <location>
        <begin position="260"/>
        <end position="279"/>
    </location>
</feature>
<feature type="transmembrane region" description="Helical" evidence="1">
    <location>
        <begin position="190"/>
        <end position="210"/>
    </location>
</feature>
<dbReference type="InterPro" id="IPR036259">
    <property type="entry name" value="MFS_trans_sf"/>
</dbReference>
<evidence type="ECO:0000313" key="2">
    <source>
        <dbReference type="EMBL" id="PQJ16288.1"/>
    </source>
</evidence>
<sequence>MNRFKHRSLEHWFELFLSSRTKEKLERYIIGIAIISFIVHLALVLLGDALSEGILEFTDSSFIQILVEGQLFKSPVAAIYTPFSFILLYEVYLLVYYLPKSISSYIRKQYEIITLIVIRRIFKDMANLDLTGSWVESDYDLQLTYDLLTTLVLFLLIFLFTYLNKKTSSALMPQGEKAILNQFLKRKKTIAVLLIPILLALSLFSFGSWVVNEITSLEGLFSGITDINKIFFNEFFTVLILADVLLLLFSLYYTDRFDRVIRNSGFIISTILLRLSFGADGLTNNILICAALIFGVLILLIYNLYGRLVLPNNPDRICNT</sequence>
<dbReference type="RefSeq" id="WP_105001963.1">
    <property type="nucleotide sequence ID" value="NZ_MQVX01000001.1"/>
</dbReference>
<feature type="transmembrane region" description="Helical" evidence="1">
    <location>
        <begin position="285"/>
        <end position="305"/>
    </location>
</feature>
<proteinExistence type="predicted"/>
<feature type="transmembrane region" description="Helical" evidence="1">
    <location>
        <begin position="77"/>
        <end position="98"/>
    </location>
</feature>
<evidence type="ECO:0000313" key="3">
    <source>
        <dbReference type="Proteomes" id="UP000239366"/>
    </source>
</evidence>
<accession>A0A2S7T9R3</accession>
<reference evidence="3" key="1">
    <citation type="submission" date="2016-11" db="EMBL/GenBank/DDBJ databases">
        <title>Trade-off between light-utilization and light-protection in marine flavobacteria.</title>
        <authorList>
            <person name="Kumagai Y."/>
            <person name="Yoshizawa S."/>
            <person name="Kogure K."/>
        </authorList>
    </citation>
    <scope>NUCLEOTIDE SEQUENCE [LARGE SCALE GENOMIC DNA]</scope>
    <source>
        <strain evidence="3">SG-18</strain>
    </source>
</reference>
<dbReference type="SUPFAM" id="SSF103473">
    <property type="entry name" value="MFS general substrate transporter"/>
    <property type="match status" value="1"/>
</dbReference>
<feature type="transmembrane region" description="Helical" evidence="1">
    <location>
        <begin position="142"/>
        <end position="163"/>
    </location>
</feature>
<keyword evidence="1" id="KW-0812">Transmembrane</keyword>
<name>A0A2S7T9R3_9FLAO</name>
<dbReference type="OrthoDB" id="828109at2"/>
<evidence type="ECO:0000256" key="1">
    <source>
        <dbReference type="SAM" id="Phobius"/>
    </source>
</evidence>
<keyword evidence="1" id="KW-0472">Membrane</keyword>
<gene>
    <name evidence="2" type="ORF">BST99_11675</name>
</gene>
<feature type="transmembrane region" description="Helical" evidence="1">
    <location>
        <begin position="230"/>
        <end position="253"/>
    </location>
</feature>
<dbReference type="EMBL" id="MQVX01000001">
    <property type="protein sequence ID" value="PQJ16288.1"/>
    <property type="molecule type" value="Genomic_DNA"/>
</dbReference>
<dbReference type="Proteomes" id="UP000239366">
    <property type="component" value="Unassembled WGS sequence"/>
</dbReference>
<comment type="caution">
    <text evidence="2">The sequence shown here is derived from an EMBL/GenBank/DDBJ whole genome shotgun (WGS) entry which is preliminary data.</text>
</comment>
<feature type="transmembrane region" description="Helical" evidence="1">
    <location>
        <begin position="28"/>
        <end position="47"/>
    </location>
</feature>
<protein>
    <submittedName>
        <fullName evidence="2">Uncharacterized protein</fullName>
    </submittedName>
</protein>